<gene>
    <name evidence="9" type="ORF">SPHA_42942</name>
</gene>
<keyword evidence="10" id="KW-1185">Reference proteome</keyword>
<dbReference type="InterPro" id="IPR013783">
    <property type="entry name" value="Ig-like_fold"/>
</dbReference>
<evidence type="ECO:0000256" key="3">
    <source>
        <dbReference type="ARBA" id="ARBA00023157"/>
    </source>
</evidence>
<feature type="domain" description="Ig-like" evidence="8">
    <location>
        <begin position="14"/>
        <end position="130"/>
    </location>
</feature>
<dbReference type="EMBL" id="CAHIKZ030002119">
    <property type="protein sequence ID" value="CAE1281550.1"/>
    <property type="molecule type" value="Genomic_DNA"/>
</dbReference>
<dbReference type="PANTHER" id="PTHR11640">
    <property type="entry name" value="NEPHRIN"/>
    <property type="match status" value="1"/>
</dbReference>
<dbReference type="SMART" id="SM00409">
    <property type="entry name" value="IG"/>
    <property type="match status" value="3"/>
</dbReference>
<dbReference type="InterPro" id="IPR051275">
    <property type="entry name" value="Cell_adhesion_signaling"/>
</dbReference>
<evidence type="ECO:0000313" key="9">
    <source>
        <dbReference type="EMBL" id="CAE1281550.1"/>
    </source>
</evidence>
<dbReference type="OrthoDB" id="6114001at2759"/>
<dbReference type="AlphaFoldDB" id="A0A812CZB4"/>
<name>A0A812CZB4_ACAPH</name>
<keyword evidence="2 7" id="KW-0472">Membrane</keyword>
<dbReference type="GO" id="GO:0050839">
    <property type="term" value="F:cell adhesion molecule binding"/>
    <property type="evidence" value="ECO:0007669"/>
    <property type="project" value="TreeGrafter"/>
</dbReference>
<proteinExistence type="predicted"/>
<dbReference type="SUPFAM" id="SSF48726">
    <property type="entry name" value="Immunoglobulin"/>
    <property type="match status" value="3"/>
</dbReference>
<evidence type="ECO:0000256" key="7">
    <source>
        <dbReference type="SAM" id="Phobius"/>
    </source>
</evidence>
<dbReference type="Proteomes" id="UP000597762">
    <property type="component" value="Unassembled WGS sequence"/>
</dbReference>
<reference evidence="9" key="1">
    <citation type="submission" date="2021-01" db="EMBL/GenBank/DDBJ databases">
        <authorList>
            <person name="Li R."/>
            <person name="Bekaert M."/>
        </authorList>
    </citation>
    <scope>NUCLEOTIDE SEQUENCE</scope>
    <source>
        <strain evidence="9">Farmed</strain>
    </source>
</reference>
<comment type="caution">
    <text evidence="9">The sequence shown here is derived from an EMBL/GenBank/DDBJ whole genome shotgun (WGS) entry which is preliminary data.</text>
</comment>
<comment type="subcellular location">
    <subcellularLocation>
        <location evidence="1">Membrane</location>
        <topology evidence="1">Single-pass type I membrane protein</topology>
    </subcellularLocation>
</comment>
<evidence type="ECO:0000313" key="10">
    <source>
        <dbReference type="Proteomes" id="UP000597762"/>
    </source>
</evidence>
<dbReference type="InterPro" id="IPR007110">
    <property type="entry name" value="Ig-like_dom"/>
</dbReference>
<keyword evidence="7" id="KW-0812">Transmembrane</keyword>
<evidence type="ECO:0000259" key="8">
    <source>
        <dbReference type="PROSITE" id="PS50835"/>
    </source>
</evidence>
<evidence type="ECO:0000256" key="6">
    <source>
        <dbReference type="SAM" id="MobiDB-lite"/>
    </source>
</evidence>
<accession>A0A812CZB4</accession>
<dbReference type="PROSITE" id="PS50835">
    <property type="entry name" value="IG_LIKE"/>
    <property type="match status" value="1"/>
</dbReference>
<dbReference type="Gene3D" id="2.60.40.10">
    <property type="entry name" value="Immunoglobulins"/>
    <property type="match status" value="2"/>
</dbReference>
<protein>
    <submittedName>
        <fullName evidence="9">OPCML</fullName>
    </submittedName>
</protein>
<evidence type="ECO:0000256" key="2">
    <source>
        <dbReference type="ARBA" id="ARBA00023136"/>
    </source>
</evidence>
<keyword evidence="4" id="KW-0325">Glycoprotein</keyword>
<evidence type="ECO:0000256" key="1">
    <source>
        <dbReference type="ARBA" id="ARBA00004479"/>
    </source>
</evidence>
<sequence>MSWESTIAAILHNPPNKVTISQTSYLEGQTASLICVASGGNPEVYNYTWSPDNYPPANVIKINLTRALNKKTFTCNGHHKCKGGNPVSSTIKLNVEYYPIINTIDNMTVIENKTNEFSCLAEGNPKPTITWKIRNQIYKSKLLQVSFTRSNVSKVQCIATANSSQDGILKSSKNISIFVTYPPEIKIHHKVTSLNEQAEISCTAEARPNNIQYKIIQKWGNKEKRIITAKKKSFPNFSYYDLGNWICQASNDVPYKGYYIHKSVEIQLNVAAHFQGNENETGIVESEKLLKICFYCNPDATDVKWYKGNEEMPFDRISYIPAENGLFPFLGNCSILKLDIQEKEIQKYSLKVINPVGERTFELTLETVNSDSPVNIIVSSVIAVIIVLLIIIGGIVFFIFRRSSKKTQSNNIPINNLRMSTGQEDGHEPYYAEISDTLPMEGQENGNEPQYIDLTSGSPVTGKENGNEPQYINATNIQVVKGKVNGNEPVYMNVADRSPVKGQEDGPESHYAEISDILPVEGEENGNEPQYIDLTSGSPITGEENGNEPQYIDLISGSPITGQQYGEEPHYISMTNRQPIKGKEYRNEPQYINATNIQVVKGKVNGNEPVYMNVADRSPVKGKGNKNESQYTCLTSRPPVTGHLDYEKLEN</sequence>
<feature type="transmembrane region" description="Helical" evidence="7">
    <location>
        <begin position="376"/>
        <end position="400"/>
    </location>
</feature>
<keyword evidence="5" id="KW-0393">Immunoglobulin domain</keyword>
<organism evidence="9 10">
    <name type="scientific">Acanthosepion pharaonis</name>
    <name type="common">Pharaoh cuttlefish</name>
    <name type="synonym">Sepia pharaonis</name>
    <dbReference type="NCBI Taxonomy" id="158019"/>
    <lineage>
        <taxon>Eukaryota</taxon>
        <taxon>Metazoa</taxon>
        <taxon>Spiralia</taxon>
        <taxon>Lophotrochozoa</taxon>
        <taxon>Mollusca</taxon>
        <taxon>Cephalopoda</taxon>
        <taxon>Coleoidea</taxon>
        <taxon>Decapodiformes</taxon>
        <taxon>Sepiida</taxon>
        <taxon>Sepiina</taxon>
        <taxon>Sepiidae</taxon>
        <taxon>Acanthosepion</taxon>
    </lineage>
</organism>
<keyword evidence="3" id="KW-1015">Disulfide bond</keyword>
<evidence type="ECO:0000256" key="5">
    <source>
        <dbReference type="ARBA" id="ARBA00023319"/>
    </source>
</evidence>
<dbReference type="GO" id="GO:0005886">
    <property type="term" value="C:plasma membrane"/>
    <property type="evidence" value="ECO:0007669"/>
    <property type="project" value="TreeGrafter"/>
</dbReference>
<evidence type="ECO:0000256" key="4">
    <source>
        <dbReference type="ARBA" id="ARBA00023180"/>
    </source>
</evidence>
<dbReference type="InterPro" id="IPR036179">
    <property type="entry name" value="Ig-like_dom_sf"/>
</dbReference>
<keyword evidence="7" id="KW-1133">Transmembrane helix</keyword>
<dbReference type="GO" id="GO:0005911">
    <property type="term" value="C:cell-cell junction"/>
    <property type="evidence" value="ECO:0007669"/>
    <property type="project" value="TreeGrafter"/>
</dbReference>
<dbReference type="InterPro" id="IPR003599">
    <property type="entry name" value="Ig_sub"/>
</dbReference>
<dbReference type="PANTHER" id="PTHR11640:SF31">
    <property type="entry name" value="IRREGULAR CHIASM C-ROUGHEST PROTEIN-RELATED"/>
    <property type="match status" value="1"/>
</dbReference>
<dbReference type="GO" id="GO:0098609">
    <property type="term" value="P:cell-cell adhesion"/>
    <property type="evidence" value="ECO:0007669"/>
    <property type="project" value="TreeGrafter"/>
</dbReference>
<feature type="region of interest" description="Disordered" evidence="6">
    <location>
        <begin position="616"/>
        <end position="651"/>
    </location>
</feature>